<dbReference type="AlphaFoldDB" id="A0AAD1Y252"/>
<dbReference type="EMBL" id="CAMPGE010024674">
    <property type="protein sequence ID" value="CAI2382495.1"/>
    <property type="molecule type" value="Genomic_DNA"/>
</dbReference>
<keyword evidence="2" id="KW-1185">Reference proteome</keyword>
<organism evidence="1 2">
    <name type="scientific">Euplotes crassus</name>
    <dbReference type="NCBI Taxonomy" id="5936"/>
    <lineage>
        <taxon>Eukaryota</taxon>
        <taxon>Sar</taxon>
        <taxon>Alveolata</taxon>
        <taxon>Ciliophora</taxon>
        <taxon>Intramacronucleata</taxon>
        <taxon>Spirotrichea</taxon>
        <taxon>Hypotrichia</taxon>
        <taxon>Euplotida</taxon>
        <taxon>Euplotidae</taxon>
        <taxon>Moneuplotes</taxon>
    </lineage>
</organism>
<dbReference type="Proteomes" id="UP001295684">
    <property type="component" value="Unassembled WGS sequence"/>
</dbReference>
<comment type="caution">
    <text evidence="1">The sequence shown here is derived from an EMBL/GenBank/DDBJ whole genome shotgun (WGS) entry which is preliminary data.</text>
</comment>
<name>A0AAD1Y252_EUPCR</name>
<gene>
    <name evidence="1" type="ORF">ECRASSUSDP1_LOCUS23969</name>
</gene>
<reference evidence="1" key="1">
    <citation type="submission" date="2023-07" db="EMBL/GenBank/DDBJ databases">
        <authorList>
            <consortium name="AG Swart"/>
            <person name="Singh M."/>
            <person name="Singh A."/>
            <person name="Seah K."/>
            <person name="Emmerich C."/>
        </authorList>
    </citation>
    <scope>NUCLEOTIDE SEQUENCE</scope>
    <source>
        <strain evidence="1">DP1</strain>
    </source>
</reference>
<proteinExistence type="predicted"/>
<evidence type="ECO:0000313" key="2">
    <source>
        <dbReference type="Proteomes" id="UP001295684"/>
    </source>
</evidence>
<sequence>MEGRRGDMGFWTVFEGLEADFGVESWREGEREKCFFKVVGSRMEGLECDRRMGSVGKIFLCLVSNKSIFKADSS</sequence>
<protein>
    <submittedName>
        <fullName evidence="1">Uncharacterized protein</fullName>
    </submittedName>
</protein>
<accession>A0AAD1Y252</accession>
<evidence type="ECO:0000313" key="1">
    <source>
        <dbReference type="EMBL" id="CAI2382495.1"/>
    </source>
</evidence>